<dbReference type="AlphaFoldDB" id="A0A9P5PAB8"/>
<evidence type="ECO:0000313" key="2">
    <source>
        <dbReference type="EMBL" id="KAF9059497.1"/>
    </source>
</evidence>
<dbReference type="Proteomes" id="UP000772434">
    <property type="component" value="Unassembled WGS sequence"/>
</dbReference>
<proteinExistence type="predicted"/>
<dbReference type="InterPro" id="IPR044034">
    <property type="entry name" value="NAC-like_UBA"/>
</dbReference>
<dbReference type="Gene3D" id="1.10.8.10">
    <property type="entry name" value="DNA helicase RuvA subunit, C-terminal domain"/>
    <property type="match status" value="1"/>
</dbReference>
<dbReference type="Pfam" id="PF19026">
    <property type="entry name" value="UBA_HYPK"/>
    <property type="match status" value="1"/>
</dbReference>
<dbReference type="InterPro" id="IPR038922">
    <property type="entry name" value="HYPK_UBA"/>
</dbReference>
<dbReference type="CDD" id="cd14361">
    <property type="entry name" value="UBA_HYPK"/>
    <property type="match status" value="1"/>
</dbReference>
<reference evidence="2" key="1">
    <citation type="submission" date="2020-11" db="EMBL/GenBank/DDBJ databases">
        <authorList>
            <consortium name="DOE Joint Genome Institute"/>
            <person name="Ahrendt S."/>
            <person name="Riley R."/>
            <person name="Andreopoulos W."/>
            <person name="Labutti K."/>
            <person name="Pangilinan J."/>
            <person name="Ruiz-Duenas F.J."/>
            <person name="Barrasa J.M."/>
            <person name="Sanchez-Garcia M."/>
            <person name="Camarero S."/>
            <person name="Miyauchi S."/>
            <person name="Serrano A."/>
            <person name="Linde D."/>
            <person name="Babiker R."/>
            <person name="Drula E."/>
            <person name="Ayuso-Fernandez I."/>
            <person name="Pacheco R."/>
            <person name="Padilla G."/>
            <person name="Ferreira P."/>
            <person name="Barriuso J."/>
            <person name="Kellner H."/>
            <person name="Castanera R."/>
            <person name="Alfaro M."/>
            <person name="Ramirez L."/>
            <person name="Pisabarro A.G."/>
            <person name="Kuo A."/>
            <person name="Tritt A."/>
            <person name="Lipzen A."/>
            <person name="He G."/>
            <person name="Yan M."/>
            <person name="Ng V."/>
            <person name="Cullen D."/>
            <person name="Martin F."/>
            <person name="Rosso M.-N."/>
            <person name="Henrissat B."/>
            <person name="Hibbett D."/>
            <person name="Martinez A.T."/>
            <person name="Grigoriev I.V."/>
        </authorList>
    </citation>
    <scope>NUCLEOTIDE SEQUENCE</scope>
    <source>
        <strain evidence="2">AH 40177</strain>
    </source>
</reference>
<comment type="caution">
    <text evidence="2">The sequence shown here is derived from an EMBL/GenBank/DDBJ whole genome shotgun (WGS) entry which is preliminary data.</text>
</comment>
<organism evidence="2 3">
    <name type="scientific">Rhodocollybia butyracea</name>
    <dbReference type="NCBI Taxonomy" id="206335"/>
    <lineage>
        <taxon>Eukaryota</taxon>
        <taxon>Fungi</taxon>
        <taxon>Dikarya</taxon>
        <taxon>Basidiomycota</taxon>
        <taxon>Agaricomycotina</taxon>
        <taxon>Agaricomycetes</taxon>
        <taxon>Agaricomycetidae</taxon>
        <taxon>Agaricales</taxon>
        <taxon>Marasmiineae</taxon>
        <taxon>Omphalotaceae</taxon>
        <taxon>Rhodocollybia</taxon>
    </lineage>
</organism>
<dbReference type="OrthoDB" id="285219at2759"/>
<accession>A0A9P5PAB8</accession>
<feature type="domain" description="Nascent polypeptide-associated complex subunit alpha-like UBA" evidence="1">
    <location>
        <begin position="52"/>
        <end position="89"/>
    </location>
</feature>
<protein>
    <recommendedName>
        <fullName evidence="1">Nascent polypeptide-associated complex subunit alpha-like UBA domain-containing protein</fullName>
    </recommendedName>
</protein>
<name>A0A9P5PAB8_9AGAR</name>
<gene>
    <name evidence="2" type="ORF">BDP27DRAFT_1302578</name>
</gene>
<sequence>MSRNGNGRPEPEVIMNFSDGYSYSKSKLDAACVAILENGPVKTVKDGKALPKKEDVDFIVNEFEIPRAQAEKVLVENNKDLVQALHALVKGH</sequence>
<evidence type="ECO:0000259" key="1">
    <source>
        <dbReference type="Pfam" id="PF19026"/>
    </source>
</evidence>
<dbReference type="EMBL" id="JADNRY010000297">
    <property type="protein sequence ID" value="KAF9059497.1"/>
    <property type="molecule type" value="Genomic_DNA"/>
</dbReference>
<keyword evidence="3" id="KW-1185">Reference proteome</keyword>
<evidence type="ECO:0000313" key="3">
    <source>
        <dbReference type="Proteomes" id="UP000772434"/>
    </source>
</evidence>